<dbReference type="SUPFAM" id="SSF56300">
    <property type="entry name" value="Metallo-dependent phosphatases"/>
    <property type="match status" value="1"/>
</dbReference>
<evidence type="ECO:0000313" key="3">
    <source>
        <dbReference type="Proteomes" id="UP001597541"/>
    </source>
</evidence>
<name>A0ABW5PF05_9BACL</name>
<evidence type="ECO:0000313" key="2">
    <source>
        <dbReference type="EMBL" id="MFD2613967.1"/>
    </source>
</evidence>
<dbReference type="PROSITE" id="PS51318">
    <property type="entry name" value="TAT"/>
    <property type="match status" value="1"/>
</dbReference>
<dbReference type="Pfam" id="PF00149">
    <property type="entry name" value="Metallophos"/>
    <property type="match status" value="1"/>
</dbReference>
<dbReference type="Gene3D" id="3.60.21.10">
    <property type="match status" value="1"/>
</dbReference>
<comment type="caution">
    <text evidence="2">The sequence shown here is derived from an EMBL/GenBank/DDBJ whole genome shotgun (WGS) entry which is preliminary data.</text>
</comment>
<dbReference type="PANTHER" id="PTHR31302:SF25">
    <property type="entry name" value="PHOSPHOESTERASE"/>
    <property type="match status" value="1"/>
</dbReference>
<accession>A0ABW5PF05</accession>
<reference evidence="3" key="1">
    <citation type="journal article" date="2019" name="Int. J. Syst. Evol. Microbiol.">
        <title>The Global Catalogue of Microorganisms (GCM) 10K type strain sequencing project: providing services to taxonomists for standard genome sequencing and annotation.</title>
        <authorList>
            <consortium name="The Broad Institute Genomics Platform"/>
            <consortium name="The Broad Institute Genome Sequencing Center for Infectious Disease"/>
            <person name="Wu L."/>
            <person name="Ma J."/>
        </authorList>
    </citation>
    <scope>NUCLEOTIDE SEQUENCE [LARGE SCALE GENOMIC DNA]</scope>
    <source>
        <strain evidence="3">KCTC 3950</strain>
    </source>
</reference>
<sequence length="287" mass="31911">MKPSPQLTRRRFIKLGGLLAGSLLASPFAGFGYSRYLEPRLLQVKELTLTFPRLPSEFNGLRIVQFSDVHLDFHYGLDRLEKLVSRIQNLDPDLVCFTGDMYDTYIGEEASGCSRILSRLKAPLGKWAVLGNHDYTAGSRHVAEVMAEGGFSMLINRSGTIERNGSRLRIAGVDDVLKGSADLERALPASTGDLFTILLAHEPDLADEALRFPVDLQLSGHSHGGQVRVPFYGAVFTPEYARKYIDGLFELGQGRLKLYVNRGIGVSTHPIRFWCLPELTVFTLRQG</sequence>
<dbReference type="InterPro" id="IPR029052">
    <property type="entry name" value="Metallo-depent_PP-like"/>
</dbReference>
<dbReference type="PANTHER" id="PTHR31302">
    <property type="entry name" value="TRANSMEMBRANE PROTEIN WITH METALLOPHOSPHOESTERASE DOMAIN-RELATED"/>
    <property type="match status" value="1"/>
</dbReference>
<feature type="domain" description="Calcineurin-like phosphoesterase" evidence="1">
    <location>
        <begin position="61"/>
        <end position="224"/>
    </location>
</feature>
<dbReference type="CDD" id="cd07385">
    <property type="entry name" value="MPP_YkuE_C"/>
    <property type="match status" value="1"/>
</dbReference>
<dbReference type="EMBL" id="JBHUME010000009">
    <property type="protein sequence ID" value="MFD2613967.1"/>
    <property type="molecule type" value="Genomic_DNA"/>
</dbReference>
<proteinExistence type="predicted"/>
<evidence type="ECO:0000259" key="1">
    <source>
        <dbReference type="Pfam" id="PF00149"/>
    </source>
</evidence>
<dbReference type="InterPro" id="IPR006311">
    <property type="entry name" value="TAT_signal"/>
</dbReference>
<protein>
    <submittedName>
        <fullName evidence="2">Metallophosphoesterase</fullName>
    </submittedName>
</protein>
<gene>
    <name evidence="2" type="ORF">ACFSUF_16245</name>
</gene>
<dbReference type="Proteomes" id="UP001597541">
    <property type="component" value="Unassembled WGS sequence"/>
</dbReference>
<dbReference type="InterPro" id="IPR004843">
    <property type="entry name" value="Calcineurin-like_PHP"/>
</dbReference>
<dbReference type="RefSeq" id="WP_377604304.1">
    <property type="nucleotide sequence ID" value="NZ_JBHUME010000009.1"/>
</dbReference>
<keyword evidence="3" id="KW-1185">Reference proteome</keyword>
<dbReference type="InterPro" id="IPR051158">
    <property type="entry name" value="Metallophosphoesterase_sf"/>
</dbReference>
<organism evidence="2 3">
    <name type="scientific">Paenibacillus gansuensis</name>
    <dbReference type="NCBI Taxonomy" id="306542"/>
    <lineage>
        <taxon>Bacteria</taxon>
        <taxon>Bacillati</taxon>
        <taxon>Bacillota</taxon>
        <taxon>Bacilli</taxon>
        <taxon>Bacillales</taxon>
        <taxon>Paenibacillaceae</taxon>
        <taxon>Paenibacillus</taxon>
    </lineage>
</organism>